<keyword evidence="2" id="KW-0238">DNA-binding</keyword>
<dbReference type="InterPro" id="IPR050204">
    <property type="entry name" value="AraC_XylS_family_regulators"/>
</dbReference>
<reference evidence="5 6" key="1">
    <citation type="submission" date="2021-02" db="EMBL/GenBank/DDBJ databases">
        <title>De Novo genome assembly of isolated myxobacteria.</title>
        <authorList>
            <person name="Stevens D.C."/>
        </authorList>
    </citation>
    <scope>NUCLEOTIDE SEQUENCE [LARGE SCALE GENOMIC DNA]</scope>
    <source>
        <strain evidence="6">SCPEA02</strain>
    </source>
</reference>
<dbReference type="SUPFAM" id="SSF46689">
    <property type="entry name" value="Homeodomain-like"/>
    <property type="match status" value="1"/>
</dbReference>
<dbReference type="PANTHER" id="PTHR46796:SF2">
    <property type="entry name" value="TRANSCRIPTIONAL REGULATORY PROTEIN"/>
    <property type="match status" value="1"/>
</dbReference>
<evidence type="ECO:0000259" key="4">
    <source>
        <dbReference type="PROSITE" id="PS01124"/>
    </source>
</evidence>
<feature type="domain" description="HTH araC/xylS-type" evidence="4">
    <location>
        <begin position="165"/>
        <end position="266"/>
    </location>
</feature>
<dbReference type="RefSeq" id="WP_206721105.1">
    <property type="nucleotide sequence ID" value="NZ_CP071090.1"/>
</dbReference>
<dbReference type="PROSITE" id="PS00041">
    <property type="entry name" value="HTH_ARAC_FAMILY_1"/>
    <property type="match status" value="2"/>
</dbReference>
<dbReference type="Pfam" id="PF12833">
    <property type="entry name" value="HTH_18"/>
    <property type="match status" value="1"/>
</dbReference>
<evidence type="ECO:0000256" key="3">
    <source>
        <dbReference type="ARBA" id="ARBA00023163"/>
    </source>
</evidence>
<protein>
    <submittedName>
        <fullName evidence="5">AraC family transcriptional regulator</fullName>
    </submittedName>
</protein>
<dbReference type="PANTHER" id="PTHR46796">
    <property type="entry name" value="HTH-TYPE TRANSCRIPTIONAL ACTIVATOR RHAS-RELATED"/>
    <property type="match status" value="1"/>
</dbReference>
<dbReference type="Proteomes" id="UP000662747">
    <property type="component" value="Chromosome"/>
</dbReference>
<name>A0ABX7NM61_9BACT</name>
<proteinExistence type="predicted"/>
<dbReference type="EMBL" id="CP071090">
    <property type="protein sequence ID" value="QSQ19521.1"/>
    <property type="molecule type" value="Genomic_DNA"/>
</dbReference>
<dbReference type="Pfam" id="PF20240">
    <property type="entry name" value="DUF6597"/>
    <property type="match status" value="1"/>
</dbReference>
<evidence type="ECO:0000256" key="1">
    <source>
        <dbReference type="ARBA" id="ARBA00023015"/>
    </source>
</evidence>
<evidence type="ECO:0000313" key="6">
    <source>
        <dbReference type="Proteomes" id="UP000662747"/>
    </source>
</evidence>
<dbReference type="SMART" id="SM00342">
    <property type="entry name" value="HTH_ARAC"/>
    <property type="match status" value="1"/>
</dbReference>
<organism evidence="5 6">
    <name type="scientific">Pyxidicoccus parkwayensis</name>
    <dbReference type="NCBI Taxonomy" id="2813578"/>
    <lineage>
        <taxon>Bacteria</taxon>
        <taxon>Pseudomonadati</taxon>
        <taxon>Myxococcota</taxon>
        <taxon>Myxococcia</taxon>
        <taxon>Myxococcales</taxon>
        <taxon>Cystobacterineae</taxon>
        <taxon>Myxococcaceae</taxon>
        <taxon>Pyxidicoccus</taxon>
    </lineage>
</organism>
<keyword evidence="1" id="KW-0805">Transcription regulation</keyword>
<gene>
    <name evidence="5" type="ORF">JY651_29910</name>
</gene>
<dbReference type="InterPro" id="IPR018060">
    <property type="entry name" value="HTH_AraC"/>
</dbReference>
<dbReference type="Gene3D" id="1.10.10.60">
    <property type="entry name" value="Homeodomain-like"/>
    <property type="match status" value="1"/>
</dbReference>
<keyword evidence="6" id="KW-1185">Reference proteome</keyword>
<keyword evidence="3" id="KW-0804">Transcription</keyword>
<dbReference type="InterPro" id="IPR046532">
    <property type="entry name" value="DUF6597"/>
</dbReference>
<accession>A0ABX7NM61</accession>
<dbReference type="InterPro" id="IPR018062">
    <property type="entry name" value="HTH_AraC-typ_CS"/>
</dbReference>
<sequence>MSRPRLDAPRGVLQRPAPEGRIAHERFAPSAALEPFVQHFWTVRWDLRGEPPVLAETLPHPCVHLVFERGRARVLGVQTKRRFRRYLRGMDRVFGIKFRPAAFQPFFPAPLSTLTDRGLSLRTVFGPESHALREAILGEPDPRRCVTLAEDFLCKRLPELPGETARLRDLVERLASDPSLTRMEQVAALVGMEPRKLQRRFSAAVGVSPKWVLQRYRLHEAAERLVRADVTDMAGLALELGYFDQSHFIRDFKAVVGRPPAKYVAEARAATRK</sequence>
<dbReference type="PROSITE" id="PS01124">
    <property type="entry name" value="HTH_ARAC_FAMILY_2"/>
    <property type="match status" value="1"/>
</dbReference>
<evidence type="ECO:0000256" key="2">
    <source>
        <dbReference type="ARBA" id="ARBA00023125"/>
    </source>
</evidence>
<dbReference type="InterPro" id="IPR009057">
    <property type="entry name" value="Homeodomain-like_sf"/>
</dbReference>
<evidence type="ECO:0000313" key="5">
    <source>
        <dbReference type="EMBL" id="QSQ19521.1"/>
    </source>
</evidence>